<proteinExistence type="predicted"/>
<sequence>MSNNTLPLDYQPAGEPGKNHSRRVNSGIIERYLAGNTVLDIGGGQGPAVTPWATIMDLATPDYDGEHLPYADGVVDAVFSSHCLEHVTDPIATLQEWYRVLKLGGFMVISVPHHHLYERKAVLPSHWNHDHKRFYTPASLLADIEQALTINSYRIRELRDVDDGYDYAITPDQHAKGCYEIEVIIEKITPPWWHDIFYQRLIHQLTEIGSEKIAICGAGEMGDEIAEVLICAGVSPTLFTDKHPVTGIKNINGTRIPVVGVHMALANGVRHFVIASDKYAKAIQMDLEQAAAVIGVAIQIYSMRDTAN</sequence>
<gene>
    <name evidence="3" type="ORF">ABUE30_17140</name>
</gene>
<dbReference type="EMBL" id="JBEQCT010000011">
    <property type="protein sequence ID" value="MFM2486759.1"/>
    <property type="molecule type" value="Genomic_DNA"/>
</dbReference>
<dbReference type="PANTHER" id="PTHR43861">
    <property type="entry name" value="TRANS-ACONITATE 2-METHYLTRANSFERASE-RELATED"/>
    <property type="match status" value="1"/>
</dbReference>
<dbReference type="Proteomes" id="UP001629953">
    <property type="component" value="Unassembled WGS sequence"/>
</dbReference>
<dbReference type="Gene3D" id="3.40.50.150">
    <property type="entry name" value="Vaccinia Virus protein VP39"/>
    <property type="match status" value="1"/>
</dbReference>
<keyword evidence="3" id="KW-0489">Methyltransferase</keyword>
<dbReference type="InterPro" id="IPR029063">
    <property type="entry name" value="SAM-dependent_MTases_sf"/>
</dbReference>
<dbReference type="CDD" id="cd02440">
    <property type="entry name" value="AdoMet_MTases"/>
    <property type="match status" value="1"/>
</dbReference>
<evidence type="ECO:0000313" key="3">
    <source>
        <dbReference type="EMBL" id="MFM2486759.1"/>
    </source>
</evidence>
<name>A0ABW9GBP0_9GAMM</name>
<keyword evidence="4" id="KW-1185">Reference proteome</keyword>
<reference evidence="3 4" key="1">
    <citation type="journal article" date="2013" name="Int. J. Syst. Evol. Microbiol.">
        <title>Celerinatantimonas yamalensis sp. nov., a cold-adapted diazotrophic bacterium from a cold permafrost brine.</title>
        <authorList>
            <person name="Shcherbakova V."/>
            <person name="Chuvilskaya N."/>
            <person name="Rivkina E."/>
            <person name="Demidov N."/>
            <person name="Uchaeva V."/>
            <person name="Suetin S."/>
            <person name="Suzina N."/>
            <person name="Gilichinsky D."/>
        </authorList>
    </citation>
    <scope>NUCLEOTIDE SEQUENCE [LARGE SCALE GENOMIC DNA]</scope>
    <source>
        <strain evidence="3 4">C7</strain>
    </source>
</reference>
<feature type="domain" description="Methyltransferase type 11" evidence="2">
    <location>
        <begin position="64"/>
        <end position="109"/>
    </location>
</feature>
<dbReference type="GO" id="GO:0008168">
    <property type="term" value="F:methyltransferase activity"/>
    <property type="evidence" value="ECO:0007669"/>
    <property type="project" value="UniProtKB-KW"/>
</dbReference>
<organism evidence="3 4">
    <name type="scientific">Celerinatantimonas yamalensis</name>
    <dbReference type="NCBI Taxonomy" id="559956"/>
    <lineage>
        <taxon>Bacteria</taxon>
        <taxon>Pseudomonadati</taxon>
        <taxon>Pseudomonadota</taxon>
        <taxon>Gammaproteobacteria</taxon>
        <taxon>Celerinatantimonadaceae</taxon>
        <taxon>Celerinatantimonas</taxon>
    </lineage>
</organism>
<comment type="caution">
    <text evidence="3">The sequence shown here is derived from an EMBL/GenBank/DDBJ whole genome shotgun (WGS) entry which is preliminary data.</text>
</comment>
<evidence type="ECO:0000259" key="2">
    <source>
        <dbReference type="Pfam" id="PF08241"/>
    </source>
</evidence>
<evidence type="ECO:0000256" key="1">
    <source>
        <dbReference type="SAM" id="MobiDB-lite"/>
    </source>
</evidence>
<keyword evidence="3" id="KW-0808">Transferase</keyword>
<protein>
    <submittedName>
        <fullName evidence="3">Class I SAM-dependent methyltransferase</fullName>
        <ecNumber evidence="3">2.1.1.-</ecNumber>
    </submittedName>
</protein>
<dbReference type="SUPFAM" id="SSF53335">
    <property type="entry name" value="S-adenosyl-L-methionine-dependent methyltransferases"/>
    <property type="match status" value="1"/>
</dbReference>
<dbReference type="RefSeq" id="WP_408625060.1">
    <property type="nucleotide sequence ID" value="NZ_JBEQCT010000011.1"/>
</dbReference>
<dbReference type="InterPro" id="IPR013216">
    <property type="entry name" value="Methyltransf_11"/>
</dbReference>
<dbReference type="EC" id="2.1.1.-" evidence="3"/>
<dbReference type="GO" id="GO:0032259">
    <property type="term" value="P:methylation"/>
    <property type="evidence" value="ECO:0007669"/>
    <property type="project" value="UniProtKB-KW"/>
</dbReference>
<feature type="region of interest" description="Disordered" evidence="1">
    <location>
        <begin position="1"/>
        <end position="21"/>
    </location>
</feature>
<dbReference type="Pfam" id="PF08241">
    <property type="entry name" value="Methyltransf_11"/>
    <property type="match status" value="1"/>
</dbReference>
<accession>A0ABW9GBP0</accession>
<evidence type="ECO:0000313" key="4">
    <source>
        <dbReference type="Proteomes" id="UP001629953"/>
    </source>
</evidence>